<gene>
    <name evidence="13" type="ORF">IAA06_06970</name>
</gene>
<evidence type="ECO:0000313" key="13">
    <source>
        <dbReference type="EMBL" id="HJB28521.1"/>
    </source>
</evidence>
<dbReference type="InterPro" id="IPR018060">
    <property type="entry name" value="HTH_AraC"/>
</dbReference>
<dbReference type="SMART" id="SM00448">
    <property type="entry name" value="REC"/>
    <property type="match status" value="1"/>
</dbReference>
<comment type="function">
    <text evidence="9">May play the central regulatory role in sporulation. It may be an element of the effector pathway responsible for the activation of sporulation genes in response to nutritional stress. Spo0A may act in concert with spo0H (a sigma factor) to control the expression of some genes that are critical to the sporulation process.</text>
</comment>
<dbReference type="SMART" id="SM00342">
    <property type="entry name" value="HTH_ARAC"/>
    <property type="match status" value="1"/>
</dbReference>
<dbReference type="InterPro" id="IPR051552">
    <property type="entry name" value="HptR"/>
</dbReference>
<evidence type="ECO:0000256" key="6">
    <source>
        <dbReference type="ARBA" id="ARBA00023015"/>
    </source>
</evidence>
<evidence type="ECO:0000256" key="5">
    <source>
        <dbReference type="ARBA" id="ARBA00023012"/>
    </source>
</evidence>
<evidence type="ECO:0000256" key="3">
    <source>
        <dbReference type="ARBA" id="ARBA00022490"/>
    </source>
</evidence>
<dbReference type="CDD" id="cd17536">
    <property type="entry name" value="REC_YesN-like"/>
    <property type="match status" value="1"/>
</dbReference>
<name>A0A9D2LRZ6_9FIRM</name>
<keyword evidence="5" id="KW-0902">Two-component regulatory system</keyword>
<keyword evidence="3" id="KW-0963">Cytoplasm</keyword>
<dbReference type="GO" id="GO:0043565">
    <property type="term" value="F:sequence-specific DNA binding"/>
    <property type="evidence" value="ECO:0007669"/>
    <property type="project" value="InterPro"/>
</dbReference>
<keyword evidence="6" id="KW-0805">Transcription regulation</keyword>
<accession>A0A9D2LRZ6</accession>
<organism evidence="13 14">
    <name type="scientific">Candidatus Blautia faecavium</name>
    <dbReference type="NCBI Taxonomy" id="2838487"/>
    <lineage>
        <taxon>Bacteria</taxon>
        <taxon>Bacillati</taxon>
        <taxon>Bacillota</taxon>
        <taxon>Clostridia</taxon>
        <taxon>Lachnospirales</taxon>
        <taxon>Lachnospiraceae</taxon>
        <taxon>Blautia</taxon>
    </lineage>
</organism>
<dbReference type="PANTHER" id="PTHR42713:SF3">
    <property type="entry name" value="TRANSCRIPTIONAL REGULATORY PROTEIN HPTR"/>
    <property type="match status" value="1"/>
</dbReference>
<dbReference type="AlphaFoldDB" id="A0A9D2LRZ6"/>
<evidence type="ECO:0000256" key="2">
    <source>
        <dbReference type="ARBA" id="ARBA00018672"/>
    </source>
</evidence>
<keyword evidence="4 10" id="KW-0597">Phosphoprotein</keyword>
<dbReference type="InterPro" id="IPR009057">
    <property type="entry name" value="Homeodomain-like_sf"/>
</dbReference>
<dbReference type="GO" id="GO:0000160">
    <property type="term" value="P:phosphorelay signal transduction system"/>
    <property type="evidence" value="ECO:0007669"/>
    <property type="project" value="UniProtKB-KW"/>
</dbReference>
<dbReference type="SUPFAM" id="SSF46689">
    <property type="entry name" value="Homeodomain-like"/>
    <property type="match status" value="2"/>
</dbReference>
<comment type="subcellular location">
    <subcellularLocation>
        <location evidence="1">Cytoplasm</location>
    </subcellularLocation>
</comment>
<keyword evidence="8" id="KW-0804">Transcription</keyword>
<feature type="domain" description="Response regulatory" evidence="12">
    <location>
        <begin position="3"/>
        <end position="120"/>
    </location>
</feature>
<reference evidence="13" key="2">
    <citation type="submission" date="2021-04" db="EMBL/GenBank/DDBJ databases">
        <authorList>
            <person name="Gilroy R."/>
        </authorList>
    </citation>
    <scope>NUCLEOTIDE SEQUENCE</scope>
    <source>
        <strain evidence="13">ChiSjej1B19-5720</strain>
    </source>
</reference>
<evidence type="ECO:0000256" key="4">
    <source>
        <dbReference type="ARBA" id="ARBA00022553"/>
    </source>
</evidence>
<evidence type="ECO:0000256" key="10">
    <source>
        <dbReference type="PROSITE-ProRule" id="PRU00169"/>
    </source>
</evidence>
<proteinExistence type="predicted"/>
<evidence type="ECO:0000256" key="7">
    <source>
        <dbReference type="ARBA" id="ARBA00023125"/>
    </source>
</evidence>
<dbReference type="Gene3D" id="1.10.10.60">
    <property type="entry name" value="Homeodomain-like"/>
    <property type="match status" value="2"/>
</dbReference>
<evidence type="ECO:0000256" key="8">
    <source>
        <dbReference type="ARBA" id="ARBA00023163"/>
    </source>
</evidence>
<dbReference type="Gene3D" id="3.40.50.2300">
    <property type="match status" value="1"/>
</dbReference>
<dbReference type="SUPFAM" id="SSF52172">
    <property type="entry name" value="CheY-like"/>
    <property type="match status" value="1"/>
</dbReference>
<evidence type="ECO:0000256" key="1">
    <source>
        <dbReference type="ARBA" id="ARBA00004496"/>
    </source>
</evidence>
<dbReference type="PROSITE" id="PS50110">
    <property type="entry name" value="RESPONSE_REGULATORY"/>
    <property type="match status" value="1"/>
</dbReference>
<evidence type="ECO:0000259" key="11">
    <source>
        <dbReference type="PROSITE" id="PS01124"/>
    </source>
</evidence>
<dbReference type="InterPro" id="IPR001789">
    <property type="entry name" value="Sig_transdc_resp-reg_receiver"/>
</dbReference>
<sequence>MYQVMVVDDEPAAVNLIRTVVEKKIDRFTVSDTAYDGKEAMEKIKEARPDVLITDIQMPVMNGLELVRMAKELYPGLICVIVSGYQEFEYAKQAIQYGVTEYILKPIVPSDMRKVFEKIGEKLAVEYYRQRNLLIHRMVNDIPTKKEEIGRYFQGGRYYGAVIRRNGLPCHFADHVKTEVFSDINEWMITYGRDDQETLYLCPEEIVCGDYVEMIKRQIKKEQPEAAYETSIIFRKSVPGEEIGIMVRELYRVLDGSIILGKNQTIIADDGKDFVLETDKNYDFLQNLEYIAKGQKFERLKKEIEGLIQRWDKENRTQLWMESRVRQICYMLQRYGVGEADYREYEYLLDEAFVNAGSWEQLFTSLMDIFYKDQKEDTLNLHKQSTEEYFEKIKDYIQNNMAKPISLQSVSKEMGVSQTYLSRLFRKYEDISFNNYLTFLRMEKAKELLKSEDKIFVKDVAEQVGYKDQFYFSRIFHTYTGVRPSEYIEKEKR</sequence>
<feature type="modified residue" description="4-aspartylphosphate" evidence="10">
    <location>
        <position position="55"/>
    </location>
</feature>
<dbReference type="Pfam" id="PF12833">
    <property type="entry name" value="HTH_18"/>
    <property type="match status" value="1"/>
</dbReference>
<evidence type="ECO:0000313" key="14">
    <source>
        <dbReference type="Proteomes" id="UP000823842"/>
    </source>
</evidence>
<dbReference type="Pfam" id="PF00072">
    <property type="entry name" value="Response_reg"/>
    <property type="match status" value="1"/>
</dbReference>
<keyword evidence="7" id="KW-0238">DNA-binding</keyword>
<comment type="caution">
    <text evidence="13">The sequence shown here is derived from an EMBL/GenBank/DDBJ whole genome shotgun (WGS) entry which is preliminary data.</text>
</comment>
<dbReference type="PROSITE" id="PS01124">
    <property type="entry name" value="HTH_ARAC_FAMILY_2"/>
    <property type="match status" value="1"/>
</dbReference>
<feature type="domain" description="HTH araC/xylS-type" evidence="11">
    <location>
        <begin position="391"/>
        <end position="490"/>
    </location>
</feature>
<evidence type="ECO:0000259" key="12">
    <source>
        <dbReference type="PROSITE" id="PS50110"/>
    </source>
</evidence>
<protein>
    <recommendedName>
        <fullName evidence="2">Stage 0 sporulation protein A homolog</fullName>
    </recommendedName>
</protein>
<dbReference type="EMBL" id="DWYZ01000134">
    <property type="protein sequence ID" value="HJB28521.1"/>
    <property type="molecule type" value="Genomic_DNA"/>
</dbReference>
<dbReference type="PANTHER" id="PTHR42713">
    <property type="entry name" value="HISTIDINE KINASE-RELATED"/>
    <property type="match status" value="1"/>
</dbReference>
<dbReference type="GO" id="GO:0005737">
    <property type="term" value="C:cytoplasm"/>
    <property type="evidence" value="ECO:0007669"/>
    <property type="project" value="UniProtKB-SubCell"/>
</dbReference>
<evidence type="ECO:0000256" key="9">
    <source>
        <dbReference type="ARBA" id="ARBA00024867"/>
    </source>
</evidence>
<reference evidence="13" key="1">
    <citation type="journal article" date="2021" name="PeerJ">
        <title>Extensive microbial diversity within the chicken gut microbiome revealed by metagenomics and culture.</title>
        <authorList>
            <person name="Gilroy R."/>
            <person name="Ravi A."/>
            <person name="Getino M."/>
            <person name="Pursley I."/>
            <person name="Horton D.L."/>
            <person name="Alikhan N.F."/>
            <person name="Baker D."/>
            <person name="Gharbi K."/>
            <person name="Hall N."/>
            <person name="Watson M."/>
            <person name="Adriaenssens E.M."/>
            <person name="Foster-Nyarko E."/>
            <person name="Jarju S."/>
            <person name="Secka A."/>
            <person name="Antonio M."/>
            <person name="Oren A."/>
            <person name="Chaudhuri R.R."/>
            <person name="La Ragione R."/>
            <person name="Hildebrand F."/>
            <person name="Pallen M.J."/>
        </authorList>
    </citation>
    <scope>NUCLEOTIDE SEQUENCE</scope>
    <source>
        <strain evidence="13">ChiSjej1B19-5720</strain>
    </source>
</reference>
<dbReference type="InterPro" id="IPR011006">
    <property type="entry name" value="CheY-like_superfamily"/>
</dbReference>
<dbReference type="Proteomes" id="UP000823842">
    <property type="component" value="Unassembled WGS sequence"/>
</dbReference>
<dbReference type="GO" id="GO:0003700">
    <property type="term" value="F:DNA-binding transcription factor activity"/>
    <property type="evidence" value="ECO:0007669"/>
    <property type="project" value="InterPro"/>
</dbReference>